<keyword evidence="5" id="KW-1185">Reference proteome</keyword>
<accession>E8LTH0</accession>
<dbReference type="PANTHER" id="PTHR43072:SF23">
    <property type="entry name" value="UPF0039 PROTEIN C11D3.02C"/>
    <property type="match status" value="1"/>
</dbReference>
<comment type="caution">
    <text evidence="4">The sequence shown here is derived from an EMBL/GenBank/DDBJ whole genome shotgun (WGS) entry which is preliminary data.</text>
</comment>
<dbReference type="InterPro" id="IPR000182">
    <property type="entry name" value="GNAT_dom"/>
</dbReference>
<sequence length="164" mass="18349">MNFRTVNLSDSQAIADIYNPFVTDSTVTFEEKAVTAEQISQRIEKVLDSGFPWIVLEQDGEILGYAYAGPWHTRSAYRFTAESTIYLSPDAGGKGYGHKLYRELLARLKEQGIKNVMGVVALPNPPSVKLHQSLGFTKVGEFKNIGVKFERQISVSYWQLELGA</sequence>
<dbReference type="AlphaFoldDB" id="E8LTH0"/>
<dbReference type="GO" id="GO:0016747">
    <property type="term" value="F:acyltransferase activity, transferring groups other than amino-acyl groups"/>
    <property type="evidence" value="ECO:0007669"/>
    <property type="project" value="InterPro"/>
</dbReference>
<name>E8LTH0_9VIBR</name>
<dbReference type="SUPFAM" id="SSF55729">
    <property type="entry name" value="Acyl-CoA N-acyltransferases (Nat)"/>
    <property type="match status" value="1"/>
</dbReference>
<dbReference type="EMBL" id="AEVS01000051">
    <property type="protein sequence ID" value="EGA66063.1"/>
    <property type="molecule type" value="Genomic_DNA"/>
</dbReference>
<keyword evidence="1 4" id="KW-0808">Transferase</keyword>
<dbReference type="STRING" id="945543.VIBR0546_12132"/>
<proteinExistence type="predicted"/>
<dbReference type="PROSITE" id="PS51186">
    <property type="entry name" value="GNAT"/>
    <property type="match status" value="1"/>
</dbReference>
<dbReference type="Pfam" id="PF13420">
    <property type="entry name" value="Acetyltransf_4"/>
    <property type="match status" value="1"/>
</dbReference>
<evidence type="ECO:0000259" key="3">
    <source>
        <dbReference type="PROSITE" id="PS51186"/>
    </source>
</evidence>
<evidence type="ECO:0000313" key="5">
    <source>
        <dbReference type="Proteomes" id="UP000004371"/>
    </source>
</evidence>
<organism evidence="4 5">
    <name type="scientific">Vibrio brasiliensis LMG 20546</name>
    <dbReference type="NCBI Taxonomy" id="945543"/>
    <lineage>
        <taxon>Bacteria</taxon>
        <taxon>Pseudomonadati</taxon>
        <taxon>Pseudomonadota</taxon>
        <taxon>Gammaproteobacteria</taxon>
        <taxon>Vibrionales</taxon>
        <taxon>Vibrionaceae</taxon>
        <taxon>Vibrio</taxon>
        <taxon>Vibrio oreintalis group</taxon>
    </lineage>
</organism>
<dbReference type="PANTHER" id="PTHR43072">
    <property type="entry name" value="N-ACETYLTRANSFERASE"/>
    <property type="match status" value="1"/>
</dbReference>
<protein>
    <submittedName>
        <fullName evidence="4">Phosphinothricin N-acetyltransferase, putative</fullName>
    </submittedName>
</protein>
<dbReference type="Gene3D" id="3.40.630.30">
    <property type="match status" value="1"/>
</dbReference>
<feature type="domain" description="N-acetyltransferase" evidence="3">
    <location>
        <begin position="1"/>
        <end position="163"/>
    </location>
</feature>
<evidence type="ECO:0000256" key="2">
    <source>
        <dbReference type="ARBA" id="ARBA00023315"/>
    </source>
</evidence>
<evidence type="ECO:0000313" key="4">
    <source>
        <dbReference type="EMBL" id="EGA66063.1"/>
    </source>
</evidence>
<dbReference type="InterPro" id="IPR016181">
    <property type="entry name" value="Acyl_CoA_acyltransferase"/>
</dbReference>
<dbReference type="RefSeq" id="WP_006879120.1">
    <property type="nucleotide sequence ID" value="NZ_AEVS01000051.1"/>
</dbReference>
<dbReference type="OrthoDB" id="5459937at2"/>
<dbReference type="eggNOG" id="COG1247">
    <property type="taxonomic scope" value="Bacteria"/>
</dbReference>
<gene>
    <name evidence="4" type="ORF">VIBR0546_12132</name>
</gene>
<reference evidence="4 5" key="1">
    <citation type="journal article" date="2012" name="Int. J. Syst. Evol. Microbiol.">
        <title>Vibrio caribbeanicus sp. nov., isolated from the marine sponge Scleritoderma cyanea.</title>
        <authorList>
            <person name="Hoffmann M."/>
            <person name="Monday S.R."/>
            <person name="Allard M.W."/>
            <person name="Strain E.A."/>
            <person name="Whittaker P."/>
            <person name="Naum M."/>
            <person name="McCarthy P.J."/>
            <person name="Lopez J.V."/>
            <person name="Fischer M."/>
            <person name="Brown E.W."/>
        </authorList>
    </citation>
    <scope>NUCLEOTIDE SEQUENCE [LARGE SCALE GENOMIC DNA]</scope>
    <source>
        <strain evidence="4 5">LMG 20546</strain>
    </source>
</reference>
<dbReference type="Proteomes" id="UP000004371">
    <property type="component" value="Unassembled WGS sequence"/>
</dbReference>
<evidence type="ECO:0000256" key="1">
    <source>
        <dbReference type="ARBA" id="ARBA00022679"/>
    </source>
</evidence>
<dbReference type="CDD" id="cd04301">
    <property type="entry name" value="NAT_SF"/>
    <property type="match status" value="1"/>
</dbReference>
<keyword evidence="2" id="KW-0012">Acyltransferase</keyword>